<name>A0A9D4E880_DREPO</name>
<sequence length="56" mass="6310">MSGETTIPNSLFPERYEDLCTLKPEASSTLLEEQFEVRVVGLELSYFNSFSAGTQF</sequence>
<dbReference type="EMBL" id="JAIWYP010000009">
    <property type="protein sequence ID" value="KAH3775719.1"/>
    <property type="molecule type" value="Genomic_DNA"/>
</dbReference>
<protein>
    <submittedName>
        <fullName evidence="1">Uncharacterized protein</fullName>
    </submittedName>
</protein>
<organism evidence="1 2">
    <name type="scientific">Dreissena polymorpha</name>
    <name type="common">Zebra mussel</name>
    <name type="synonym">Mytilus polymorpha</name>
    <dbReference type="NCBI Taxonomy" id="45954"/>
    <lineage>
        <taxon>Eukaryota</taxon>
        <taxon>Metazoa</taxon>
        <taxon>Spiralia</taxon>
        <taxon>Lophotrochozoa</taxon>
        <taxon>Mollusca</taxon>
        <taxon>Bivalvia</taxon>
        <taxon>Autobranchia</taxon>
        <taxon>Heteroconchia</taxon>
        <taxon>Euheterodonta</taxon>
        <taxon>Imparidentia</taxon>
        <taxon>Neoheterodontei</taxon>
        <taxon>Myida</taxon>
        <taxon>Dreissenoidea</taxon>
        <taxon>Dreissenidae</taxon>
        <taxon>Dreissena</taxon>
    </lineage>
</organism>
<accession>A0A9D4E880</accession>
<proteinExistence type="predicted"/>
<keyword evidence="2" id="KW-1185">Reference proteome</keyword>
<dbReference type="Proteomes" id="UP000828390">
    <property type="component" value="Unassembled WGS sequence"/>
</dbReference>
<reference evidence="1" key="2">
    <citation type="submission" date="2020-11" db="EMBL/GenBank/DDBJ databases">
        <authorList>
            <person name="McCartney M.A."/>
            <person name="Auch B."/>
            <person name="Kono T."/>
            <person name="Mallez S."/>
            <person name="Becker A."/>
            <person name="Gohl D.M."/>
            <person name="Silverstein K.A.T."/>
            <person name="Koren S."/>
            <person name="Bechman K.B."/>
            <person name="Herman A."/>
            <person name="Abrahante J.E."/>
            <person name="Garbe J."/>
        </authorList>
    </citation>
    <scope>NUCLEOTIDE SEQUENCE</scope>
    <source>
        <strain evidence="1">Duluth1</strain>
        <tissue evidence="1">Whole animal</tissue>
    </source>
</reference>
<reference evidence="1" key="1">
    <citation type="journal article" date="2019" name="bioRxiv">
        <title>The Genome of the Zebra Mussel, Dreissena polymorpha: A Resource for Invasive Species Research.</title>
        <authorList>
            <person name="McCartney M.A."/>
            <person name="Auch B."/>
            <person name="Kono T."/>
            <person name="Mallez S."/>
            <person name="Zhang Y."/>
            <person name="Obille A."/>
            <person name="Becker A."/>
            <person name="Abrahante J.E."/>
            <person name="Garbe J."/>
            <person name="Badalamenti J.P."/>
            <person name="Herman A."/>
            <person name="Mangelson H."/>
            <person name="Liachko I."/>
            <person name="Sullivan S."/>
            <person name="Sone E.D."/>
            <person name="Koren S."/>
            <person name="Silverstein K.A.T."/>
            <person name="Beckman K.B."/>
            <person name="Gohl D.M."/>
        </authorList>
    </citation>
    <scope>NUCLEOTIDE SEQUENCE</scope>
    <source>
        <strain evidence="1">Duluth1</strain>
        <tissue evidence="1">Whole animal</tissue>
    </source>
</reference>
<comment type="caution">
    <text evidence="1">The sequence shown here is derived from an EMBL/GenBank/DDBJ whole genome shotgun (WGS) entry which is preliminary data.</text>
</comment>
<evidence type="ECO:0000313" key="2">
    <source>
        <dbReference type="Proteomes" id="UP000828390"/>
    </source>
</evidence>
<evidence type="ECO:0000313" key="1">
    <source>
        <dbReference type="EMBL" id="KAH3775719.1"/>
    </source>
</evidence>
<dbReference type="AlphaFoldDB" id="A0A9D4E880"/>
<gene>
    <name evidence="1" type="ORF">DPMN_177124</name>
</gene>